<dbReference type="CDD" id="cd11614">
    <property type="entry name" value="SAF_CpaB_FlgA_like"/>
    <property type="match status" value="1"/>
</dbReference>
<dbReference type="Pfam" id="PF16976">
    <property type="entry name" value="RcpC"/>
    <property type="match status" value="1"/>
</dbReference>
<evidence type="ECO:0000259" key="1">
    <source>
        <dbReference type="Pfam" id="PF16976"/>
    </source>
</evidence>
<proteinExistence type="predicted"/>
<dbReference type="InterPro" id="IPR031571">
    <property type="entry name" value="RcpC_dom"/>
</dbReference>
<gene>
    <name evidence="2" type="primary">cpaB</name>
    <name evidence="2" type="ORF">G6034_05865</name>
</gene>
<dbReference type="NCBIfam" id="TIGR03177">
    <property type="entry name" value="pilus_cpaB"/>
    <property type="match status" value="1"/>
</dbReference>
<dbReference type="Proteomes" id="UP000543556">
    <property type="component" value="Unassembled WGS sequence"/>
</dbReference>
<name>A0A7Y7IGF8_9MICC</name>
<feature type="domain" description="Flp pilus assembly protein RcpC/CpaB" evidence="1">
    <location>
        <begin position="119"/>
        <end position="229"/>
    </location>
</feature>
<reference evidence="2 3" key="1">
    <citation type="submission" date="2020-02" db="EMBL/GenBank/DDBJ databases">
        <title>Genome sequence of strain AETb3-4.</title>
        <authorList>
            <person name="Gao J."/>
            <person name="Zhang X."/>
        </authorList>
    </citation>
    <scope>NUCLEOTIDE SEQUENCE [LARGE SCALE GENOMIC DNA]</scope>
    <source>
        <strain evidence="2 3">AETb3-4</strain>
    </source>
</reference>
<comment type="caution">
    <text evidence="2">The sequence shown here is derived from an EMBL/GenBank/DDBJ whole genome shotgun (WGS) entry which is preliminary data.</text>
</comment>
<dbReference type="InterPro" id="IPR017592">
    <property type="entry name" value="Pilus_assmbl_Flp-typ_CpaB"/>
</dbReference>
<dbReference type="AlphaFoldDB" id="A0A7Y7IGF8"/>
<protein>
    <submittedName>
        <fullName evidence="2">Flp pilus assembly protein CpaB</fullName>
    </submittedName>
</protein>
<organism evidence="2 3">
    <name type="scientific">Arthrobacter wenxiniae</name>
    <dbReference type="NCBI Taxonomy" id="2713570"/>
    <lineage>
        <taxon>Bacteria</taxon>
        <taxon>Bacillati</taxon>
        <taxon>Actinomycetota</taxon>
        <taxon>Actinomycetes</taxon>
        <taxon>Micrococcales</taxon>
        <taxon>Micrococcaceae</taxon>
        <taxon>Arthrobacter</taxon>
    </lineage>
</organism>
<evidence type="ECO:0000313" key="2">
    <source>
        <dbReference type="EMBL" id="NVM94441.1"/>
    </source>
</evidence>
<keyword evidence="3" id="KW-1185">Reference proteome</keyword>
<dbReference type="EMBL" id="JAAMFM010000005">
    <property type="protein sequence ID" value="NVM94441.1"/>
    <property type="molecule type" value="Genomic_DNA"/>
</dbReference>
<sequence>MKVRILAAVAAVLLAVIGVAVLTNYVANADQRALKGAQAVQVYIVRSRIPAGTAADKLPQLVAEQALPANAVALGAISNLSQLAGRVPSTDLLPGEQLLNSRFVNPDSLKDKNAGQVPLPDGMQEVTIQLEPQRVVGGQLAPGDTVGVLFSFGQGPAGGPVGPVTHMEMQKVLVLTVQGVPAANAPSTGNGQAGSVPAVPAGTVLVTLARTAPDVEKIVYAAENGKIWLSREPSTASENGARVLNRDGVFK</sequence>
<evidence type="ECO:0000313" key="3">
    <source>
        <dbReference type="Proteomes" id="UP000543556"/>
    </source>
</evidence>
<dbReference type="RefSeq" id="WP_176634162.1">
    <property type="nucleotide sequence ID" value="NZ_JAAMFM010000005.1"/>
</dbReference>
<accession>A0A7Y7IGF8</accession>